<dbReference type="Proteomes" id="UP001163846">
    <property type="component" value="Unassembled WGS sequence"/>
</dbReference>
<reference evidence="1" key="1">
    <citation type="submission" date="2022-08" db="EMBL/GenBank/DDBJ databases">
        <authorList>
            <consortium name="DOE Joint Genome Institute"/>
            <person name="Min B."/>
            <person name="Riley R."/>
            <person name="Sierra-Patev S."/>
            <person name="Naranjo-Ortiz M."/>
            <person name="Looney B."/>
            <person name="Konkel Z."/>
            <person name="Slot J.C."/>
            <person name="Sakamoto Y."/>
            <person name="Steenwyk J.L."/>
            <person name="Rokas A."/>
            <person name="Carro J."/>
            <person name="Camarero S."/>
            <person name="Ferreira P."/>
            <person name="Molpeceres G."/>
            <person name="Ruiz-Duenas F.J."/>
            <person name="Serrano A."/>
            <person name="Henrissat B."/>
            <person name="Drula E."/>
            <person name="Hughes K.W."/>
            <person name="Mata J.L."/>
            <person name="Ishikawa N.K."/>
            <person name="Vargas-Isla R."/>
            <person name="Ushijima S."/>
            <person name="Smith C.A."/>
            <person name="Ahrendt S."/>
            <person name="Andreopoulos W."/>
            <person name="He G."/>
            <person name="Labutti K."/>
            <person name="Lipzen A."/>
            <person name="Ng V."/>
            <person name="Sandor L."/>
            <person name="Barry K."/>
            <person name="Martinez A.T."/>
            <person name="Xiao Y."/>
            <person name="Gibbons J.G."/>
            <person name="Terashima K."/>
            <person name="Hibbett D.S."/>
            <person name="Grigoriev I.V."/>
        </authorList>
    </citation>
    <scope>NUCLEOTIDE SEQUENCE</scope>
    <source>
        <strain evidence="1">TFB9207</strain>
    </source>
</reference>
<dbReference type="PANTHER" id="PTHR15396">
    <property type="entry name" value="RIBONUCLEASE P PROTEIN SUBUNIT P40"/>
    <property type="match status" value="1"/>
</dbReference>
<sequence length="405" mass="45505">MTFDHRRFEIHTGAGFDSSRLQNQALSHPFTQQVDLIFPSNEFFENALQDHLKTPRYAKGRISLSEIVADSASFVEKYAAQSGLSFLSAGSSSEFSTREEDIWCIDPRGVLTLSVCKNTYDGLGLVGKRVTFGKGKAKQGDGRHVISIPLYAKEAESPKIRAQREAALKRWEERRAREMGTSSWNVLAFSNLESNSSEDPTTEFQSLNKDPNVPFEVKPVRCQRNVLKEVHIPIVRLTTRPQRKTDEEGDWWETMEEMFEWVGMAGLGATRLKANDRVDPFVAVYEPPASSQIGNVTHMQWTGFIRPAFVQSLITFVSHHLAQSPQENGPQFLSITSHACSWAPVSYIPHSAKHQVRTTDVKPPLRDPTAELDDSWSLIMTAASHEQSQSHAGGEDRCTWVLVET</sequence>
<protein>
    <submittedName>
        <fullName evidence="1">Ribonuclease P 40kDa subunit-domain-containing protein</fullName>
    </submittedName>
</protein>
<dbReference type="GO" id="GO:0001682">
    <property type="term" value="P:tRNA 5'-leader removal"/>
    <property type="evidence" value="ECO:0007669"/>
    <property type="project" value="InterPro"/>
</dbReference>
<proteinExistence type="predicted"/>
<gene>
    <name evidence="1" type="ORF">F5878DRAFT_611545</name>
</gene>
<dbReference type="GO" id="GO:0000171">
    <property type="term" value="F:ribonuclease MRP activity"/>
    <property type="evidence" value="ECO:0007669"/>
    <property type="project" value="TreeGrafter"/>
</dbReference>
<organism evidence="1 2">
    <name type="scientific">Lentinula raphanica</name>
    <dbReference type="NCBI Taxonomy" id="153919"/>
    <lineage>
        <taxon>Eukaryota</taxon>
        <taxon>Fungi</taxon>
        <taxon>Dikarya</taxon>
        <taxon>Basidiomycota</taxon>
        <taxon>Agaricomycotina</taxon>
        <taxon>Agaricomycetes</taxon>
        <taxon>Agaricomycetidae</taxon>
        <taxon>Agaricales</taxon>
        <taxon>Marasmiineae</taxon>
        <taxon>Omphalotaceae</taxon>
        <taxon>Lentinula</taxon>
    </lineage>
</organism>
<dbReference type="GO" id="GO:0004526">
    <property type="term" value="F:ribonuclease P activity"/>
    <property type="evidence" value="ECO:0007669"/>
    <property type="project" value="TreeGrafter"/>
</dbReference>
<dbReference type="GO" id="GO:0000447">
    <property type="term" value="P:endonucleolytic cleavage in ITS1 to separate SSU-rRNA from 5.8S rRNA and LSU-rRNA from tricistronic rRNA transcript (SSU-rRNA, 5.8S rRNA, LSU-rRNA)"/>
    <property type="evidence" value="ECO:0007669"/>
    <property type="project" value="TreeGrafter"/>
</dbReference>
<comment type="caution">
    <text evidence="1">The sequence shown here is derived from an EMBL/GenBank/DDBJ whole genome shotgun (WGS) entry which is preliminary data.</text>
</comment>
<dbReference type="GO" id="GO:0000172">
    <property type="term" value="C:ribonuclease MRP complex"/>
    <property type="evidence" value="ECO:0007669"/>
    <property type="project" value="TreeGrafter"/>
</dbReference>
<evidence type="ECO:0000313" key="1">
    <source>
        <dbReference type="EMBL" id="KAJ3840982.1"/>
    </source>
</evidence>
<keyword evidence="2" id="KW-1185">Reference proteome</keyword>
<dbReference type="PANTHER" id="PTHR15396:SF1">
    <property type="entry name" value="RIBONUCLEASE P PROTEIN SUBUNIT P40"/>
    <property type="match status" value="1"/>
</dbReference>
<accession>A0AA38PDL2</accession>
<dbReference type="Pfam" id="PF08584">
    <property type="entry name" value="Ribonuc_P_40"/>
    <property type="match status" value="1"/>
</dbReference>
<dbReference type="GO" id="GO:0030681">
    <property type="term" value="C:multimeric ribonuclease P complex"/>
    <property type="evidence" value="ECO:0007669"/>
    <property type="project" value="TreeGrafter"/>
</dbReference>
<dbReference type="InterPro" id="IPR013893">
    <property type="entry name" value="RNase_P_Rpp40"/>
</dbReference>
<evidence type="ECO:0000313" key="2">
    <source>
        <dbReference type="Proteomes" id="UP001163846"/>
    </source>
</evidence>
<dbReference type="AlphaFoldDB" id="A0AA38PDL2"/>
<dbReference type="EMBL" id="MU806056">
    <property type="protein sequence ID" value="KAJ3840982.1"/>
    <property type="molecule type" value="Genomic_DNA"/>
</dbReference>
<name>A0AA38PDL2_9AGAR</name>